<dbReference type="PANTHER" id="PTHR43355:SF2">
    <property type="entry name" value="FLAVIN REDUCTASE (NADPH)"/>
    <property type="match status" value="1"/>
</dbReference>
<dbReference type="Gene3D" id="3.40.50.720">
    <property type="entry name" value="NAD(P)-binding Rossmann-like Domain"/>
    <property type="match status" value="1"/>
</dbReference>
<dbReference type="SUPFAM" id="SSF51735">
    <property type="entry name" value="NAD(P)-binding Rossmann-fold domains"/>
    <property type="match status" value="1"/>
</dbReference>
<dbReference type="Proteomes" id="UP001162740">
    <property type="component" value="Chromosome"/>
</dbReference>
<dbReference type="PANTHER" id="PTHR43355">
    <property type="entry name" value="FLAVIN REDUCTASE (NADPH)"/>
    <property type="match status" value="1"/>
</dbReference>
<protein>
    <submittedName>
        <fullName evidence="2">NAD(P)H-binding protein</fullName>
    </submittedName>
</protein>
<gene>
    <name evidence="2" type="ORF">KUM34_008455</name>
</gene>
<dbReference type="Pfam" id="PF13460">
    <property type="entry name" value="NAD_binding_10"/>
    <property type="match status" value="1"/>
</dbReference>
<organism evidence="2 3">
    <name type="scientific">Rhodococcus rhodochrous</name>
    <dbReference type="NCBI Taxonomy" id="1829"/>
    <lineage>
        <taxon>Bacteria</taxon>
        <taxon>Bacillati</taxon>
        <taxon>Actinomycetota</taxon>
        <taxon>Actinomycetes</taxon>
        <taxon>Mycobacteriales</taxon>
        <taxon>Nocardiaceae</taxon>
        <taxon>Rhodococcus</taxon>
    </lineage>
</organism>
<evidence type="ECO:0000313" key="2">
    <source>
        <dbReference type="EMBL" id="UZF46682.1"/>
    </source>
</evidence>
<dbReference type="InterPro" id="IPR051606">
    <property type="entry name" value="Polyketide_Oxido-like"/>
</dbReference>
<name>A0AA46WZ06_RHORH</name>
<evidence type="ECO:0000313" key="3">
    <source>
        <dbReference type="Proteomes" id="UP001162740"/>
    </source>
</evidence>
<dbReference type="AlphaFoldDB" id="A0AA46WZ06"/>
<accession>A0AA46WZ06</accession>
<dbReference type="InterPro" id="IPR036291">
    <property type="entry name" value="NAD(P)-bd_dom_sf"/>
</dbReference>
<reference evidence="2 3" key="1">
    <citation type="journal article" date="2021" name="Front. Microbiol.">
        <title>Bacterial Transformation of Aromatic Monomers in Softwood Black Liquor.</title>
        <authorList>
            <person name="Navas L.E."/>
            <person name="Dexter G."/>
            <person name="Liu J."/>
            <person name="Levy-Booth D."/>
            <person name="Cho M."/>
            <person name="Jang S.K."/>
            <person name="Mansfield S.D."/>
            <person name="Renneckar S."/>
            <person name="Mohn W.W."/>
            <person name="Eltis L.D."/>
        </authorList>
    </citation>
    <scope>NUCLEOTIDE SEQUENCE [LARGE SCALE GENOMIC DNA]</scope>
    <source>
        <strain evidence="2 3">GD02</strain>
    </source>
</reference>
<feature type="domain" description="NAD(P)-binding" evidence="1">
    <location>
        <begin position="10"/>
        <end position="209"/>
    </location>
</feature>
<sequence length="225" mass="23502">MTELRVAVLGAGGRAGSAVVRRILTEGHSVTALVRARARHPWLAQRGVTVVEGDATDAADVARALADADAVVNAVTPFSAPPPSFDGFDETFYARVLGAILAGRRSPDVRIVTVGLFANLRLPDGRAVSDVVDLFPQELLPFARAHAGERTVLSQADPAPDWLIVTPPAGLSPDAAEVSAYTLTEVVGPEALGAALSYETLAAAVVDEIVMPTVRQRQVLVLPAA</sequence>
<dbReference type="RefSeq" id="WP_229581881.1">
    <property type="nucleotide sequence ID" value="NZ_CP083974.1"/>
</dbReference>
<evidence type="ECO:0000259" key="1">
    <source>
        <dbReference type="Pfam" id="PF13460"/>
    </source>
</evidence>
<proteinExistence type="predicted"/>
<dbReference type="EMBL" id="CP083974">
    <property type="protein sequence ID" value="UZF46682.1"/>
    <property type="molecule type" value="Genomic_DNA"/>
</dbReference>
<dbReference type="InterPro" id="IPR016040">
    <property type="entry name" value="NAD(P)-bd_dom"/>
</dbReference>
<dbReference type="GO" id="GO:0016646">
    <property type="term" value="F:oxidoreductase activity, acting on the CH-NH group of donors, NAD or NADP as acceptor"/>
    <property type="evidence" value="ECO:0007669"/>
    <property type="project" value="TreeGrafter"/>
</dbReference>